<dbReference type="Proteomes" id="UP000075531">
    <property type="component" value="Unassembled WGS sequence"/>
</dbReference>
<gene>
    <name evidence="1" type="ORF">CLTEP_03200</name>
</gene>
<organism evidence="1 2">
    <name type="scientific">Clostridium tepidiprofundi DSM 19306</name>
    <dbReference type="NCBI Taxonomy" id="1121338"/>
    <lineage>
        <taxon>Bacteria</taxon>
        <taxon>Bacillati</taxon>
        <taxon>Bacillota</taxon>
        <taxon>Clostridia</taxon>
        <taxon>Eubacteriales</taxon>
        <taxon>Clostridiaceae</taxon>
        <taxon>Clostridium</taxon>
    </lineage>
</organism>
<protein>
    <recommendedName>
        <fullName evidence="3">HTH cro/C1-type domain-containing protein</fullName>
    </recommendedName>
</protein>
<accession>A0A151B8F5</accession>
<proteinExistence type="predicted"/>
<evidence type="ECO:0000313" key="2">
    <source>
        <dbReference type="Proteomes" id="UP000075531"/>
    </source>
</evidence>
<evidence type="ECO:0000313" key="1">
    <source>
        <dbReference type="EMBL" id="KYH35927.1"/>
    </source>
</evidence>
<dbReference type="STRING" id="1121338.CLTEP_03200"/>
<dbReference type="AlphaFoldDB" id="A0A151B8F5"/>
<comment type="caution">
    <text evidence="1">The sequence shown here is derived from an EMBL/GenBank/DDBJ whole genome shotgun (WGS) entry which is preliminary data.</text>
</comment>
<dbReference type="EMBL" id="LTBA01000001">
    <property type="protein sequence ID" value="KYH35927.1"/>
    <property type="molecule type" value="Genomic_DNA"/>
</dbReference>
<dbReference type="RefSeq" id="WP_161938337.1">
    <property type="nucleotide sequence ID" value="NZ_LTBA01000001.1"/>
</dbReference>
<reference evidence="1 2" key="1">
    <citation type="submission" date="2016-02" db="EMBL/GenBank/DDBJ databases">
        <title>Genome sequence of Clostridium tepidiprofundi DSM 19306.</title>
        <authorList>
            <person name="Poehlein A."/>
            <person name="Daniel R."/>
        </authorList>
    </citation>
    <scope>NUCLEOTIDE SEQUENCE [LARGE SCALE GENOMIC DNA]</scope>
    <source>
        <strain evidence="1 2">DSM 19306</strain>
    </source>
</reference>
<evidence type="ECO:0008006" key="3">
    <source>
        <dbReference type="Google" id="ProtNLM"/>
    </source>
</evidence>
<sequence length="56" mass="6701">MLNEEFTKLRMQRGESIENIANILNLSVDEYNDKEKGHVCLTNHEKTILREHYRLI</sequence>
<keyword evidence="2" id="KW-1185">Reference proteome</keyword>
<name>A0A151B8F5_9CLOT</name>
<dbReference type="PATRIC" id="fig|1121338.3.peg.324"/>